<dbReference type="EMBL" id="CM004469">
    <property type="protein sequence ID" value="OCT93153.1"/>
    <property type="molecule type" value="Genomic_DNA"/>
</dbReference>
<protein>
    <recommendedName>
        <fullName evidence="3">GIY-YIG domain-containing protein</fullName>
    </recommendedName>
</protein>
<dbReference type="PANTHER" id="PTHR21301:SF12">
    <property type="match status" value="1"/>
</dbReference>
<dbReference type="AlphaFoldDB" id="A0A974HWU2"/>
<sequence length="94" mass="10852">MYIGQTTRQVKERIGEHKSDIKRKILQNPVAGIFIEAGHSISQLRFQILQQIPRPRRGGDRVKQLLKCEANWIRKLGTLTPGGLNKEYELYPLL</sequence>
<dbReference type="PANTHER" id="PTHR21301">
    <property type="entry name" value="REVERSE TRANSCRIPTASE"/>
    <property type="match status" value="1"/>
</dbReference>
<dbReference type="CDD" id="cd10442">
    <property type="entry name" value="GIY-YIG_PLEs"/>
    <property type="match status" value="1"/>
</dbReference>
<evidence type="ECO:0008006" key="3">
    <source>
        <dbReference type="Google" id="ProtNLM"/>
    </source>
</evidence>
<proteinExistence type="predicted"/>
<accession>A0A974HWU2</accession>
<dbReference type="Gene3D" id="3.40.1440.10">
    <property type="entry name" value="GIY-YIG endonuclease"/>
    <property type="match status" value="1"/>
</dbReference>
<gene>
    <name evidence="1" type="ORF">XELAEV_18016218mg</name>
</gene>
<evidence type="ECO:0000313" key="2">
    <source>
        <dbReference type="Proteomes" id="UP000694892"/>
    </source>
</evidence>
<organism evidence="1 2">
    <name type="scientific">Xenopus laevis</name>
    <name type="common">African clawed frog</name>
    <dbReference type="NCBI Taxonomy" id="8355"/>
    <lineage>
        <taxon>Eukaryota</taxon>
        <taxon>Metazoa</taxon>
        <taxon>Chordata</taxon>
        <taxon>Craniata</taxon>
        <taxon>Vertebrata</taxon>
        <taxon>Euteleostomi</taxon>
        <taxon>Amphibia</taxon>
        <taxon>Batrachia</taxon>
        <taxon>Anura</taxon>
        <taxon>Pipoidea</taxon>
        <taxon>Pipidae</taxon>
        <taxon>Xenopodinae</taxon>
        <taxon>Xenopus</taxon>
        <taxon>Xenopus</taxon>
    </lineage>
</organism>
<name>A0A974HWU2_XENLA</name>
<dbReference type="Proteomes" id="UP000694892">
    <property type="component" value="Chromosome 2S"/>
</dbReference>
<reference evidence="2" key="1">
    <citation type="journal article" date="2016" name="Nature">
        <title>Genome evolution in the allotetraploid frog Xenopus laevis.</title>
        <authorList>
            <person name="Session A.M."/>
            <person name="Uno Y."/>
            <person name="Kwon T."/>
            <person name="Chapman J.A."/>
            <person name="Toyoda A."/>
            <person name="Takahashi S."/>
            <person name="Fukui A."/>
            <person name="Hikosaka A."/>
            <person name="Suzuki A."/>
            <person name="Kondo M."/>
            <person name="van Heeringen S.J."/>
            <person name="Quigley I."/>
            <person name="Heinz S."/>
            <person name="Ogino H."/>
            <person name="Ochi H."/>
            <person name="Hellsten U."/>
            <person name="Lyons J.B."/>
            <person name="Simakov O."/>
            <person name="Putnam N."/>
            <person name="Stites J."/>
            <person name="Kuroki Y."/>
            <person name="Tanaka T."/>
            <person name="Michiue T."/>
            <person name="Watanabe M."/>
            <person name="Bogdanovic O."/>
            <person name="Lister R."/>
            <person name="Georgiou G."/>
            <person name="Paranjpe S.S."/>
            <person name="van Kruijsbergen I."/>
            <person name="Shu S."/>
            <person name="Carlson J."/>
            <person name="Kinoshita T."/>
            <person name="Ohta Y."/>
            <person name="Mawaribuchi S."/>
            <person name="Jenkins J."/>
            <person name="Grimwood J."/>
            <person name="Schmutz J."/>
            <person name="Mitros T."/>
            <person name="Mozaffari S.V."/>
            <person name="Suzuki Y."/>
            <person name="Haramoto Y."/>
            <person name="Yamamoto T.S."/>
            <person name="Takagi C."/>
            <person name="Heald R."/>
            <person name="Miller K."/>
            <person name="Haudenschild C."/>
            <person name="Kitzman J."/>
            <person name="Nakayama T."/>
            <person name="Izutsu Y."/>
            <person name="Robert J."/>
            <person name="Fortriede J."/>
            <person name="Burns K."/>
            <person name="Lotay V."/>
            <person name="Karimi K."/>
            <person name="Yasuoka Y."/>
            <person name="Dichmann D.S."/>
            <person name="Flajnik M.F."/>
            <person name="Houston D.W."/>
            <person name="Shendure J."/>
            <person name="DuPasquier L."/>
            <person name="Vize P.D."/>
            <person name="Zorn A.M."/>
            <person name="Ito M."/>
            <person name="Marcotte E.M."/>
            <person name="Wallingford J.B."/>
            <person name="Ito Y."/>
            <person name="Asashima M."/>
            <person name="Ueno N."/>
            <person name="Matsuda Y."/>
            <person name="Veenstra G.J."/>
            <person name="Fujiyama A."/>
            <person name="Harland R.M."/>
            <person name="Taira M."/>
            <person name="Rokhsar D.S."/>
        </authorList>
    </citation>
    <scope>NUCLEOTIDE SEQUENCE [LARGE SCALE GENOMIC DNA]</scope>
    <source>
        <strain evidence="2">J</strain>
    </source>
</reference>
<evidence type="ECO:0000313" key="1">
    <source>
        <dbReference type="EMBL" id="OCT93153.1"/>
    </source>
</evidence>
<dbReference type="InterPro" id="IPR035901">
    <property type="entry name" value="GIY-YIG_endonuc_sf"/>
</dbReference>